<dbReference type="Pfam" id="PF07963">
    <property type="entry name" value="N_methyl"/>
    <property type="match status" value="1"/>
</dbReference>
<evidence type="ECO:0000313" key="2">
    <source>
        <dbReference type="EMBL" id="QDT52623.1"/>
    </source>
</evidence>
<dbReference type="PANTHER" id="PTHR30093">
    <property type="entry name" value="GENERAL SECRETION PATHWAY PROTEIN G"/>
    <property type="match status" value="1"/>
</dbReference>
<dbReference type="EMBL" id="CP036271">
    <property type="protein sequence ID" value="QDT52623.1"/>
    <property type="molecule type" value="Genomic_DNA"/>
</dbReference>
<dbReference type="InterPro" id="IPR012902">
    <property type="entry name" value="N_methyl_site"/>
</dbReference>
<dbReference type="Pfam" id="PF07596">
    <property type="entry name" value="SBP_bac_10"/>
    <property type="match status" value="1"/>
</dbReference>
<dbReference type="RefSeq" id="WP_197454082.1">
    <property type="nucleotide sequence ID" value="NZ_CP036271.1"/>
</dbReference>
<dbReference type="SUPFAM" id="SSF54523">
    <property type="entry name" value="Pili subunits"/>
    <property type="match status" value="1"/>
</dbReference>
<dbReference type="InterPro" id="IPR045584">
    <property type="entry name" value="Pilin-like"/>
</dbReference>
<sequence length="332" mass="36270">MPKRFRRRFGFTLIELLVVISIIAVLIALLLPAVQQAREAARRSQCRNNLKQYGLGIHNYHDTFTVFPIGATGGSTGNALPRVGWQVRILPFMDQAPLYNKVDFSIDARNQAIEPGRTLWNFTLPYVRCPSDPYPSHFGIYAQANYTGSMGSQLTFSTDRTICHHFDSYAMKQSRFGTSPSASQVSGIFSFGAASIRIGDVTDGTTNTLMAGEALPGCMGNGTSVSGSGQQGSWINTWGNLFALGGGVSTIVPINEFTTCDFATPGQIADPQCNPGTWQNTMQYNYGFKSRHVGGAHFTLADGSVKFISENINHQMFQYIGDRSDGQVLGEF</sequence>
<dbReference type="Gene3D" id="3.30.700.10">
    <property type="entry name" value="Glycoprotein, Type 4 Pilin"/>
    <property type="match status" value="1"/>
</dbReference>
<gene>
    <name evidence="2" type="ORF">Pan44_06350</name>
</gene>
<dbReference type="InterPro" id="IPR027558">
    <property type="entry name" value="Pre_pil_HX9DG_C"/>
</dbReference>
<feature type="domain" description="DUF1559" evidence="1">
    <location>
        <begin position="35"/>
        <end position="314"/>
    </location>
</feature>
<name>A0A517S937_9PLAN</name>
<proteinExistence type="predicted"/>
<accession>A0A517S937</accession>
<dbReference type="KEGG" id="ccos:Pan44_06350"/>
<dbReference type="NCBIfam" id="TIGR04294">
    <property type="entry name" value="pre_pil_HX9DG"/>
    <property type="match status" value="1"/>
</dbReference>
<dbReference type="InParanoid" id="A0A517S937"/>
<evidence type="ECO:0000313" key="3">
    <source>
        <dbReference type="Proteomes" id="UP000315700"/>
    </source>
</evidence>
<evidence type="ECO:0000259" key="1">
    <source>
        <dbReference type="Pfam" id="PF07596"/>
    </source>
</evidence>
<reference evidence="2 3" key="1">
    <citation type="submission" date="2019-02" db="EMBL/GenBank/DDBJ databases">
        <title>Deep-cultivation of Planctomycetes and their phenomic and genomic characterization uncovers novel biology.</title>
        <authorList>
            <person name="Wiegand S."/>
            <person name="Jogler M."/>
            <person name="Boedeker C."/>
            <person name="Pinto D."/>
            <person name="Vollmers J."/>
            <person name="Rivas-Marin E."/>
            <person name="Kohn T."/>
            <person name="Peeters S.H."/>
            <person name="Heuer A."/>
            <person name="Rast P."/>
            <person name="Oberbeckmann S."/>
            <person name="Bunk B."/>
            <person name="Jeske O."/>
            <person name="Meyerdierks A."/>
            <person name="Storesund J.E."/>
            <person name="Kallscheuer N."/>
            <person name="Luecker S."/>
            <person name="Lage O.M."/>
            <person name="Pohl T."/>
            <person name="Merkel B.J."/>
            <person name="Hornburger P."/>
            <person name="Mueller R.-W."/>
            <person name="Bruemmer F."/>
            <person name="Labrenz M."/>
            <person name="Spormann A.M."/>
            <person name="Op den Camp H."/>
            <person name="Overmann J."/>
            <person name="Amann R."/>
            <person name="Jetten M.S.M."/>
            <person name="Mascher T."/>
            <person name="Medema M.H."/>
            <person name="Devos D.P."/>
            <person name="Kaster A.-K."/>
            <person name="Ovreas L."/>
            <person name="Rohde M."/>
            <person name="Galperin M.Y."/>
            <person name="Jogler C."/>
        </authorList>
    </citation>
    <scope>NUCLEOTIDE SEQUENCE [LARGE SCALE GENOMIC DNA]</scope>
    <source>
        <strain evidence="2 3">Pan44</strain>
    </source>
</reference>
<dbReference type="AlphaFoldDB" id="A0A517S937"/>
<dbReference type="NCBIfam" id="TIGR02532">
    <property type="entry name" value="IV_pilin_GFxxxE"/>
    <property type="match status" value="1"/>
</dbReference>
<dbReference type="PANTHER" id="PTHR30093:SF2">
    <property type="entry name" value="TYPE II SECRETION SYSTEM PROTEIN H"/>
    <property type="match status" value="1"/>
</dbReference>
<organism evidence="2 3">
    <name type="scientific">Caulifigura coniformis</name>
    <dbReference type="NCBI Taxonomy" id="2527983"/>
    <lineage>
        <taxon>Bacteria</taxon>
        <taxon>Pseudomonadati</taxon>
        <taxon>Planctomycetota</taxon>
        <taxon>Planctomycetia</taxon>
        <taxon>Planctomycetales</taxon>
        <taxon>Planctomycetaceae</taxon>
        <taxon>Caulifigura</taxon>
    </lineage>
</organism>
<dbReference type="InterPro" id="IPR011453">
    <property type="entry name" value="DUF1559"/>
</dbReference>
<dbReference type="Proteomes" id="UP000315700">
    <property type="component" value="Chromosome"/>
</dbReference>
<keyword evidence="3" id="KW-1185">Reference proteome</keyword>
<protein>
    <submittedName>
        <fullName evidence="2">Putative major pilin subunit</fullName>
    </submittedName>
</protein>